<protein>
    <submittedName>
        <fullName evidence="1">Uncharacterized protein</fullName>
    </submittedName>
</protein>
<keyword evidence="2" id="KW-1185">Reference proteome</keyword>
<proteinExistence type="predicted"/>
<dbReference type="EnsemblPlants" id="AVESA.00010b.r2.7AG1189360.1">
    <property type="protein sequence ID" value="AVESA.00010b.r2.7AG1189360.1.CDS"/>
    <property type="gene ID" value="AVESA.00010b.r2.7AG1189360"/>
</dbReference>
<accession>A0ACD5ZGQ9</accession>
<reference evidence="1" key="2">
    <citation type="submission" date="2025-09" db="UniProtKB">
        <authorList>
            <consortium name="EnsemblPlants"/>
        </authorList>
    </citation>
    <scope>IDENTIFICATION</scope>
</reference>
<dbReference type="Proteomes" id="UP001732700">
    <property type="component" value="Chromosome 7A"/>
</dbReference>
<sequence>MQPGGSTGGEYGCKDQGHPPATRHQGRDRDAPSPSPPPFPSPALSSSEKPEDDEKQQPTADLPEGPLVEILSRVPYRSLCRFMCVSKPWLALRSHPKIRERWPHTLSGFFYLDSYGLHKQFHNLSGSGPPMVDPDLPFLGENSDAIAVQCCSSLLLFQCYTMTSEGDRCDYLVCNPATQQREVLPPIVLSHQDDAPSFSLESSVFLGFDMAAPSSFLVFVATTWHFNKSKEVAIYSSETRRWTCVQSEWDDGTMLVGNPGCVFLNGTMHFTACGYGHCSSLVTVDAEGKVWRNIEIPGIMTDCDVFTPSICHSQGRLYAWGLDHYDCQLYVWVLEDYDSGKWTLKHTVNFLEPFGRQYSKDELYDSYEMFAIHPQRNVIFLTDGKEMTVSYDMDNQKVHIICTFGEFLGGQPYTPCFAEWRSDGH</sequence>
<evidence type="ECO:0000313" key="2">
    <source>
        <dbReference type="Proteomes" id="UP001732700"/>
    </source>
</evidence>
<organism evidence="1 2">
    <name type="scientific">Avena sativa</name>
    <name type="common">Oat</name>
    <dbReference type="NCBI Taxonomy" id="4498"/>
    <lineage>
        <taxon>Eukaryota</taxon>
        <taxon>Viridiplantae</taxon>
        <taxon>Streptophyta</taxon>
        <taxon>Embryophyta</taxon>
        <taxon>Tracheophyta</taxon>
        <taxon>Spermatophyta</taxon>
        <taxon>Magnoliopsida</taxon>
        <taxon>Liliopsida</taxon>
        <taxon>Poales</taxon>
        <taxon>Poaceae</taxon>
        <taxon>BOP clade</taxon>
        <taxon>Pooideae</taxon>
        <taxon>Poodae</taxon>
        <taxon>Poeae</taxon>
        <taxon>Poeae Chloroplast Group 1 (Aveneae type)</taxon>
        <taxon>Aveninae</taxon>
        <taxon>Avena</taxon>
    </lineage>
</organism>
<reference evidence="1" key="1">
    <citation type="submission" date="2021-05" db="EMBL/GenBank/DDBJ databases">
        <authorList>
            <person name="Scholz U."/>
            <person name="Mascher M."/>
            <person name="Fiebig A."/>
        </authorList>
    </citation>
    <scope>NUCLEOTIDE SEQUENCE [LARGE SCALE GENOMIC DNA]</scope>
</reference>
<evidence type="ECO:0000313" key="1">
    <source>
        <dbReference type="EnsemblPlants" id="AVESA.00010b.r2.7AG1189360.1.CDS"/>
    </source>
</evidence>
<name>A0ACD5ZGQ9_AVESA</name>